<evidence type="ECO:0000313" key="2">
    <source>
        <dbReference type="Proteomes" id="UP000887013"/>
    </source>
</evidence>
<accession>A0A8X6MJX9</accession>
<proteinExistence type="predicted"/>
<evidence type="ECO:0000313" key="1">
    <source>
        <dbReference type="EMBL" id="GFS63036.1"/>
    </source>
</evidence>
<protein>
    <submittedName>
        <fullName evidence="1">Retrovirus-related Pol polyprotein from transposon opus</fullName>
    </submittedName>
</protein>
<comment type="caution">
    <text evidence="1">The sequence shown here is derived from an EMBL/GenBank/DDBJ whole genome shotgun (WGS) entry which is preliminary data.</text>
</comment>
<dbReference type="AlphaFoldDB" id="A0A8X6MJX9"/>
<name>A0A8X6MJX9_NEPPI</name>
<dbReference type="EMBL" id="BMAW01093967">
    <property type="protein sequence ID" value="GFS63036.1"/>
    <property type="molecule type" value="Genomic_DNA"/>
</dbReference>
<dbReference type="Proteomes" id="UP000887013">
    <property type="component" value="Unassembled WGS sequence"/>
</dbReference>
<organism evidence="1 2">
    <name type="scientific">Nephila pilipes</name>
    <name type="common">Giant wood spider</name>
    <name type="synonym">Nephila maculata</name>
    <dbReference type="NCBI Taxonomy" id="299642"/>
    <lineage>
        <taxon>Eukaryota</taxon>
        <taxon>Metazoa</taxon>
        <taxon>Ecdysozoa</taxon>
        <taxon>Arthropoda</taxon>
        <taxon>Chelicerata</taxon>
        <taxon>Arachnida</taxon>
        <taxon>Araneae</taxon>
        <taxon>Araneomorphae</taxon>
        <taxon>Entelegynae</taxon>
        <taxon>Araneoidea</taxon>
        <taxon>Nephilidae</taxon>
        <taxon>Nephila</taxon>
    </lineage>
</organism>
<sequence>MNQVFKDTGLIFQETSLTMSLEEGQQTTGEILTTQKIVEIEKRSILTGFIILRKAKGNQTLLGTDFLSLAGLVLDVKNACWCFWDNPTHKYPFGEELDTSFIAEKISSNTCQIREGQGES</sequence>
<keyword evidence="2" id="KW-1185">Reference proteome</keyword>
<reference evidence="1" key="1">
    <citation type="submission" date="2020-08" db="EMBL/GenBank/DDBJ databases">
        <title>Multicomponent nature underlies the extraordinary mechanical properties of spider dragline silk.</title>
        <authorList>
            <person name="Kono N."/>
            <person name="Nakamura H."/>
            <person name="Mori M."/>
            <person name="Yoshida Y."/>
            <person name="Ohtoshi R."/>
            <person name="Malay A.D."/>
            <person name="Moran D.A.P."/>
            <person name="Tomita M."/>
            <person name="Numata K."/>
            <person name="Arakawa K."/>
        </authorList>
    </citation>
    <scope>NUCLEOTIDE SEQUENCE</scope>
</reference>
<gene>
    <name evidence="1" type="primary">pol_1564</name>
    <name evidence="1" type="ORF">NPIL_317621</name>
</gene>